<feature type="transmembrane region" description="Helical" evidence="18">
    <location>
        <begin position="1208"/>
        <end position="1230"/>
    </location>
</feature>
<feature type="region of interest" description="Disordered" evidence="19">
    <location>
        <begin position="1319"/>
        <end position="1387"/>
    </location>
</feature>
<evidence type="ECO:0000256" key="17">
    <source>
        <dbReference type="PIRSR" id="PIRSR606539-3"/>
    </source>
</evidence>
<keyword evidence="11 18" id="KW-1133">Transmembrane helix</keyword>
<dbReference type="STRING" id="7868.ENSCMIP00000015098"/>
<keyword evidence="4 18" id="KW-0812">Transmembrane</keyword>
<dbReference type="InterPro" id="IPR006539">
    <property type="entry name" value="P-type_ATPase_IV"/>
</dbReference>
<dbReference type="GO" id="GO:0045332">
    <property type="term" value="P:phospholipid translocation"/>
    <property type="evidence" value="ECO:0007669"/>
    <property type="project" value="TreeGrafter"/>
</dbReference>
<feature type="binding site" evidence="16">
    <location>
        <position position="689"/>
    </location>
    <ligand>
        <name>ATP</name>
        <dbReference type="ChEBI" id="CHEBI:30616"/>
    </ligand>
</feature>
<feature type="binding site" evidence="16">
    <location>
        <position position="731"/>
    </location>
    <ligand>
        <name>ATP</name>
        <dbReference type="ChEBI" id="CHEBI:30616"/>
    </ligand>
</feature>
<dbReference type="InterPro" id="IPR032630">
    <property type="entry name" value="P_typ_ATPase_c"/>
</dbReference>
<accession>A0A4W3HDU2</accession>
<dbReference type="FunFam" id="3.40.1110.10:FF:000009">
    <property type="entry name" value="Phospholipid-transporting ATPase"/>
    <property type="match status" value="1"/>
</dbReference>
<feature type="transmembrane region" description="Helical" evidence="18">
    <location>
        <begin position="99"/>
        <end position="115"/>
    </location>
</feature>
<dbReference type="SUPFAM" id="SSF81653">
    <property type="entry name" value="Calcium ATPase, transduction domain A"/>
    <property type="match status" value="1"/>
</dbReference>
<keyword evidence="9 17" id="KW-0460">Magnesium</keyword>
<keyword evidence="23" id="KW-1185">Reference proteome</keyword>
<dbReference type="SFLD" id="SFLDF00027">
    <property type="entry name" value="p-type_atpase"/>
    <property type="match status" value="1"/>
</dbReference>
<keyword evidence="5 17" id="KW-0479">Metal-binding</keyword>
<keyword evidence="10 18" id="KW-1278">Translocase</keyword>
<evidence type="ECO:0000256" key="3">
    <source>
        <dbReference type="ARBA" id="ARBA00008109"/>
    </source>
</evidence>
<feature type="compositionally biased region" description="Polar residues" evidence="19">
    <location>
        <begin position="630"/>
        <end position="640"/>
    </location>
</feature>
<reference evidence="23" key="2">
    <citation type="journal article" date="2007" name="PLoS Biol.">
        <title>Survey sequencing and comparative analysis of the elephant shark (Callorhinchus milii) genome.</title>
        <authorList>
            <person name="Venkatesh B."/>
            <person name="Kirkness E.F."/>
            <person name="Loh Y.H."/>
            <person name="Halpern A.L."/>
            <person name="Lee A.P."/>
            <person name="Johnson J."/>
            <person name="Dandona N."/>
            <person name="Viswanathan L.D."/>
            <person name="Tay A."/>
            <person name="Venter J.C."/>
            <person name="Strausberg R.L."/>
            <person name="Brenner S."/>
        </authorList>
    </citation>
    <scope>NUCLEOTIDE SEQUENCE [LARGE SCALE GENOMIC DNA]</scope>
</reference>
<dbReference type="SFLD" id="SFLDS00003">
    <property type="entry name" value="Haloacid_Dehalogenase"/>
    <property type="match status" value="1"/>
</dbReference>
<dbReference type="NCBIfam" id="TIGR01494">
    <property type="entry name" value="ATPase_P-type"/>
    <property type="match status" value="1"/>
</dbReference>
<name>A0A4W3HDU2_CALMI</name>
<feature type="binding site" evidence="16">
    <location>
        <position position="878"/>
    </location>
    <ligand>
        <name>ATP</name>
        <dbReference type="ChEBI" id="CHEBI:30616"/>
    </ligand>
</feature>
<evidence type="ECO:0000256" key="11">
    <source>
        <dbReference type="ARBA" id="ARBA00022989"/>
    </source>
</evidence>
<comment type="subcellular location">
    <subcellularLocation>
        <location evidence="2">Endoplasmic reticulum membrane</location>
        <topology evidence="2">Multi-pass membrane protein</topology>
    </subcellularLocation>
    <subcellularLocation>
        <location evidence="18">Membrane</location>
        <topology evidence="18">Multi-pass membrane protein</topology>
    </subcellularLocation>
</comment>
<evidence type="ECO:0000259" key="21">
    <source>
        <dbReference type="Pfam" id="PF16212"/>
    </source>
</evidence>
<keyword evidence="7" id="KW-0256">Endoplasmic reticulum</keyword>
<feature type="binding site" evidence="16">
    <location>
        <position position="991"/>
    </location>
    <ligand>
        <name>ATP</name>
        <dbReference type="ChEBI" id="CHEBI:30616"/>
    </ligand>
</feature>
<feature type="transmembrane region" description="Helical" evidence="18">
    <location>
        <begin position="1253"/>
        <end position="1272"/>
    </location>
</feature>
<dbReference type="GO" id="GO:0005524">
    <property type="term" value="F:ATP binding"/>
    <property type="evidence" value="ECO:0007669"/>
    <property type="project" value="UniProtKB-UniRule"/>
</dbReference>
<feature type="compositionally biased region" description="Polar residues" evidence="19">
    <location>
        <begin position="1351"/>
        <end position="1360"/>
    </location>
</feature>
<feature type="compositionally biased region" description="Polar residues" evidence="19">
    <location>
        <begin position="599"/>
        <end position="613"/>
    </location>
</feature>
<dbReference type="CDD" id="cd02073">
    <property type="entry name" value="P-type_ATPase_APLT_Dnf-like"/>
    <property type="match status" value="1"/>
</dbReference>
<dbReference type="SUPFAM" id="SSF81660">
    <property type="entry name" value="Metal cation-transporting ATPase, ATP-binding domain N"/>
    <property type="match status" value="1"/>
</dbReference>
<dbReference type="InterPro" id="IPR023299">
    <property type="entry name" value="ATPase_P-typ_cyto_dom_N"/>
</dbReference>
<sequence>MPSVTPEHTNESGGVSERNKEELQRSVVSSLPFEDSNANGNPNKCFATNAIKTTKYSLWSFIPKNLFQQFHRSANVYFVMIDILNFVPFVSAFQPTFSLVPLSIIVSVTAVKDAWEDFRRYQSDKEINNMRCWIFSRKRKEYVERPWQDVGVGDFVRLACNEIIPADLLLLHTSEQNGSCNIETSNLDGETNLKQRRAVKGFAQPEFEPENFNCIITCDIPNNEFNKFNGFIEKPDRRKIGFDKHSLLLRGCTIRNTEVTVGIVVYAGHETKAMLNTNGPRYKRSKLERRMNIDVLCCVGLLVIMCLIGALGHCVWLGSFPLRPLFELPDHNGNFTSPTLSGFYMFLTMVILLQILIPISLYVSIELVKLGQIFFLHNDVDLYDEITNTRLQCRALNITEDLGQIQYIFSDKTGTLTENKMVFCRCTIMGTEFPHDENAKRLAAQREFDSDDEDELQLQRAVPDNRMPYVRRKQPQSIYSQRRFTYSESRKRTICDSLPSQQVAFNSSIEKDISPDEVLLKRVQGAVVHMDSLTQNLAKNTIGLDNTCIIDFFLALALCNTVVVSTSTQPRQRVLTPSLLKPSANSLERLQQLLRKLTWTQTSPVPTPSQSDSDGAGCWRSNRARCSSKVSPTSSLLTESVSDDTRSGANGVPDWPPGGQVGNEEPWTNGEAVDEQEPELCYEAESPDEAALVHAARAYSFTLVSRTPDRVTVRLPRGHLLTFELLHTLAFDSTRKRMSVIVKHPITKEIAVYTKGADSAVIGLLEESAKGNAEQQRKITVKTQKYLDGYARDGLRTLCIAKKVLSQSEYEKWATLRQEAETSIDNREQLLLETSLGLEQGLRLLGATGIEDRLQAGVPDTIKALRESGMRLWVLTGDKQETAINIAYACKLLDPQDLVFTLNTNSQDTCESLLDGTLAKVVRSSETQCGPGVKFSPASSGFTVNPGPNLGLVIDGKTLSLIFHGKLQQKFLDLARCCQAVLCCRSTPLQKSMVVKLVREHLKVMTLSIGDGANDVSMIQAADVGIGISGQEGMQAVMASDFAIAHFKHLKKLLLVHGHWCYTRLANMVIYFFYKNVAYVNLLFWYQFFCGFSGCSMIDYWLMIFFNLFFTSLPPLICGVLDKDVSAETLLELPELYKSGQQSEAYNLSTFWMTMLDAFYQSLVCFFVPYLAYQDSDIDIFTFGTPMNTLSLFTILAHLAIETKTWTWLHWASMIGSVLFYFAVTIVYSATCVTCNPPSNPYWIIQHQLTDPLFYLICLITPLLALLPRYLFRSLQGTVLSCRVLKARQLDRLERDVAALSVSHANPARTGNVSPAYYTASHCDSQEPSPEPARRRKPPNIPATVREGPESSWQEKQTQEGGSQDSAAGGAAHSLASEGRESLSVRN</sequence>
<feature type="binding site" evidence="16">
    <location>
        <position position="796"/>
    </location>
    <ligand>
        <name>ATP</name>
        <dbReference type="ChEBI" id="CHEBI:30616"/>
    </ligand>
</feature>
<evidence type="ECO:0000256" key="2">
    <source>
        <dbReference type="ARBA" id="ARBA00004477"/>
    </source>
</evidence>
<feature type="transmembrane region" description="Helical" evidence="18">
    <location>
        <begin position="1151"/>
        <end position="1172"/>
    </location>
</feature>
<dbReference type="Pfam" id="PF16212">
    <property type="entry name" value="PhoLip_ATPase_C"/>
    <property type="match status" value="1"/>
</dbReference>
<dbReference type="Gene3D" id="1.20.1110.10">
    <property type="entry name" value="Calcium-transporting ATPase, transmembrane domain"/>
    <property type="match status" value="1"/>
</dbReference>
<feature type="binding site" evidence="17">
    <location>
        <position position="1011"/>
    </location>
    <ligand>
        <name>Mg(2+)</name>
        <dbReference type="ChEBI" id="CHEBI:18420"/>
    </ligand>
</feature>
<evidence type="ECO:0000256" key="7">
    <source>
        <dbReference type="ARBA" id="ARBA00022824"/>
    </source>
</evidence>
<dbReference type="InterPro" id="IPR008250">
    <property type="entry name" value="ATPase_P-typ_transduc_dom_A_sf"/>
</dbReference>
<dbReference type="InterPro" id="IPR023214">
    <property type="entry name" value="HAD_sf"/>
</dbReference>
<feature type="binding site" evidence="17">
    <location>
        <position position="413"/>
    </location>
    <ligand>
        <name>Mg(2+)</name>
        <dbReference type="ChEBI" id="CHEBI:18420"/>
    </ligand>
</feature>
<feature type="binding site" evidence="16">
    <location>
        <position position="411"/>
    </location>
    <ligand>
        <name>ATP</name>
        <dbReference type="ChEBI" id="CHEBI:30616"/>
    </ligand>
</feature>
<dbReference type="PRINTS" id="PR00119">
    <property type="entry name" value="CATATPASE"/>
</dbReference>
<dbReference type="GO" id="GO:0016887">
    <property type="term" value="F:ATP hydrolysis activity"/>
    <property type="evidence" value="ECO:0007669"/>
    <property type="project" value="InterPro"/>
</dbReference>
<evidence type="ECO:0000256" key="14">
    <source>
        <dbReference type="ARBA" id="ARBA00050913"/>
    </source>
</evidence>
<evidence type="ECO:0000313" key="23">
    <source>
        <dbReference type="Proteomes" id="UP000314986"/>
    </source>
</evidence>
<dbReference type="SUPFAM" id="SSF81665">
    <property type="entry name" value="Calcium ATPase, transmembrane domain M"/>
    <property type="match status" value="1"/>
</dbReference>
<dbReference type="GO" id="GO:0140351">
    <property type="term" value="F:glycosylceramide flippase activity"/>
    <property type="evidence" value="ECO:0007669"/>
    <property type="project" value="UniProtKB-ARBA"/>
</dbReference>
<dbReference type="EC" id="7.6.2.1" evidence="18"/>
<evidence type="ECO:0000256" key="13">
    <source>
        <dbReference type="ARBA" id="ARBA00034036"/>
    </source>
</evidence>
<dbReference type="GO" id="GO:1990531">
    <property type="term" value="C:phospholipid-translocating ATPase complex"/>
    <property type="evidence" value="ECO:0007669"/>
    <property type="project" value="UniProtKB-ARBA"/>
</dbReference>
<feature type="transmembrane region" description="Helical" evidence="18">
    <location>
        <begin position="1178"/>
        <end position="1201"/>
    </location>
</feature>
<feature type="binding site" evidence="16">
    <location>
        <position position="412"/>
    </location>
    <ligand>
        <name>ATP</name>
        <dbReference type="ChEBI" id="CHEBI:30616"/>
    </ligand>
</feature>
<feature type="transmembrane region" description="Helical" evidence="18">
    <location>
        <begin position="342"/>
        <end position="365"/>
    </location>
</feature>
<evidence type="ECO:0000256" key="5">
    <source>
        <dbReference type="ARBA" id="ARBA00022723"/>
    </source>
</evidence>
<dbReference type="NCBIfam" id="TIGR01652">
    <property type="entry name" value="ATPase-Plipid"/>
    <property type="match status" value="2"/>
</dbReference>
<evidence type="ECO:0000313" key="22">
    <source>
        <dbReference type="Ensembl" id="ENSCMIP00000015098.1"/>
    </source>
</evidence>
<evidence type="ECO:0000256" key="6">
    <source>
        <dbReference type="ARBA" id="ARBA00022741"/>
    </source>
</evidence>
<feature type="binding site" evidence="16">
    <location>
        <position position="413"/>
    </location>
    <ligand>
        <name>ATP</name>
        <dbReference type="ChEBI" id="CHEBI:30616"/>
    </ligand>
</feature>
<proteinExistence type="inferred from homology"/>
<dbReference type="GO" id="GO:0005886">
    <property type="term" value="C:plasma membrane"/>
    <property type="evidence" value="ECO:0007669"/>
    <property type="project" value="TreeGrafter"/>
</dbReference>
<feature type="compositionally biased region" description="Low complexity" evidence="19">
    <location>
        <begin position="1361"/>
        <end position="1377"/>
    </location>
</feature>
<dbReference type="Ensembl" id="ENSCMIT00000015415.1">
    <property type="protein sequence ID" value="ENSCMIP00000015098.1"/>
    <property type="gene ID" value="ENSCMIG00000007400.1"/>
</dbReference>
<dbReference type="InterPro" id="IPR044492">
    <property type="entry name" value="P_typ_ATPase_HD_dom"/>
</dbReference>
<dbReference type="FunCoup" id="A0A4W3HDU2">
    <property type="interactions" value="8"/>
</dbReference>
<evidence type="ECO:0000256" key="18">
    <source>
        <dbReference type="RuleBase" id="RU362033"/>
    </source>
</evidence>
<dbReference type="FunFam" id="3.40.50.1000:FF:000001">
    <property type="entry name" value="Phospholipid-transporting ATPase IC"/>
    <property type="match status" value="1"/>
</dbReference>
<feature type="binding site" evidence="16">
    <location>
        <position position="755"/>
    </location>
    <ligand>
        <name>ATP</name>
        <dbReference type="ChEBI" id="CHEBI:30616"/>
    </ligand>
</feature>
<feature type="domain" description="P-type ATPase C-terminal" evidence="21">
    <location>
        <begin position="1037"/>
        <end position="1278"/>
    </location>
</feature>
<dbReference type="FunFam" id="2.70.150.10:FF:000022">
    <property type="entry name" value="Phospholipid-transporting ATPase"/>
    <property type="match status" value="1"/>
</dbReference>
<feature type="region of interest" description="Disordered" evidence="19">
    <location>
        <begin position="599"/>
        <end position="618"/>
    </location>
</feature>
<dbReference type="Gene3D" id="2.70.150.10">
    <property type="entry name" value="Calcium-transporting ATPase, cytoplasmic transduction domain A"/>
    <property type="match status" value="1"/>
</dbReference>
<feature type="active site" description="4-aspartylphosphate intermediate" evidence="15">
    <location>
        <position position="411"/>
    </location>
</feature>
<evidence type="ECO:0000256" key="1">
    <source>
        <dbReference type="ARBA" id="ARBA00001946"/>
    </source>
</evidence>
<dbReference type="FunFam" id="3.40.50.1000:FF:000023">
    <property type="entry name" value="Phospholipid-transporting ATPase"/>
    <property type="match status" value="1"/>
</dbReference>
<dbReference type="GO" id="GO:0005789">
    <property type="term" value="C:endoplasmic reticulum membrane"/>
    <property type="evidence" value="ECO:0007669"/>
    <property type="project" value="UniProtKB-SubCell"/>
</dbReference>
<dbReference type="Proteomes" id="UP000314986">
    <property type="component" value="Unassembled WGS sequence"/>
</dbReference>
<evidence type="ECO:0000256" key="12">
    <source>
        <dbReference type="ARBA" id="ARBA00023136"/>
    </source>
</evidence>
<dbReference type="PANTHER" id="PTHR24092:SF79">
    <property type="entry name" value="PHOSPHOLIPID-TRANSPORTING ATPASE VB"/>
    <property type="match status" value="1"/>
</dbReference>
<protein>
    <recommendedName>
        <fullName evidence="18">Phospholipid-transporting ATPase</fullName>
        <ecNumber evidence="18">7.6.2.1</ecNumber>
    </recommendedName>
</protein>
<feature type="region of interest" description="Disordered" evidence="19">
    <location>
        <begin position="630"/>
        <end position="676"/>
    </location>
</feature>
<dbReference type="InParanoid" id="A0A4W3HDU2"/>
<feature type="binding site" evidence="17">
    <location>
        <position position="411"/>
    </location>
    <ligand>
        <name>Mg(2+)</name>
        <dbReference type="ChEBI" id="CHEBI:18420"/>
    </ligand>
</feature>
<feature type="binding site" evidence="16">
    <location>
        <position position="1015"/>
    </location>
    <ligand>
        <name>ATP</name>
        <dbReference type="ChEBI" id="CHEBI:30616"/>
    </ligand>
</feature>
<dbReference type="GeneTree" id="ENSGT00940000159531"/>
<comment type="catalytic activity">
    <reaction evidence="14">
        <text>a beta-D-glucosyl-(1&lt;-&gt;1')-N-acylsphing-4-enine(out) + ATP + H2O = a beta-D-glucosyl-(1&lt;-&gt;1')-N-acylsphing-4-enine(in) + ADP + phosphate + H(+)</text>
        <dbReference type="Rhea" id="RHEA:66036"/>
        <dbReference type="ChEBI" id="CHEBI:15377"/>
        <dbReference type="ChEBI" id="CHEBI:15378"/>
        <dbReference type="ChEBI" id="CHEBI:22801"/>
        <dbReference type="ChEBI" id="CHEBI:30616"/>
        <dbReference type="ChEBI" id="CHEBI:43474"/>
        <dbReference type="ChEBI" id="CHEBI:456216"/>
    </reaction>
    <physiologicalReaction direction="left-to-right" evidence="14">
        <dbReference type="Rhea" id="RHEA:66037"/>
    </physiologicalReaction>
</comment>
<dbReference type="Pfam" id="PF16209">
    <property type="entry name" value="PhoLip_ATPase_N"/>
    <property type="match status" value="1"/>
</dbReference>
<dbReference type="InterPro" id="IPR001757">
    <property type="entry name" value="P_typ_ATPase"/>
</dbReference>
<reference evidence="22" key="5">
    <citation type="submission" date="2025-09" db="UniProtKB">
        <authorList>
            <consortium name="Ensembl"/>
        </authorList>
    </citation>
    <scope>IDENTIFICATION</scope>
</reference>
<dbReference type="Gene3D" id="3.40.1110.10">
    <property type="entry name" value="Calcium-transporting ATPase, cytoplasmic domain N"/>
    <property type="match status" value="2"/>
</dbReference>
<feature type="region of interest" description="Disordered" evidence="19">
    <location>
        <begin position="1"/>
        <end position="22"/>
    </location>
</feature>
<comment type="catalytic activity">
    <reaction evidence="13 18">
        <text>ATP + H2O + phospholipidSide 1 = ADP + phosphate + phospholipidSide 2.</text>
        <dbReference type="EC" id="7.6.2.1"/>
    </reaction>
</comment>
<dbReference type="Gene3D" id="3.40.50.1000">
    <property type="entry name" value="HAD superfamily/HAD-like"/>
    <property type="match status" value="2"/>
</dbReference>
<evidence type="ECO:0000256" key="19">
    <source>
        <dbReference type="SAM" id="MobiDB-lite"/>
    </source>
</evidence>
<organism evidence="22 23">
    <name type="scientific">Callorhinchus milii</name>
    <name type="common">Ghost shark</name>
    <dbReference type="NCBI Taxonomy" id="7868"/>
    <lineage>
        <taxon>Eukaryota</taxon>
        <taxon>Metazoa</taxon>
        <taxon>Chordata</taxon>
        <taxon>Craniata</taxon>
        <taxon>Vertebrata</taxon>
        <taxon>Chondrichthyes</taxon>
        <taxon>Holocephali</taxon>
        <taxon>Chimaeriformes</taxon>
        <taxon>Callorhinchidae</taxon>
        <taxon>Callorhinchus</taxon>
    </lineage>
</organism>
<feature type="binding site" evidence="16">
    <location>
        <position position="876"/>
    </location>
    <ligand>
        <name>ATP</name>
        <dbReference type="ChEBI" id="CHEBI:30616"/>
    </ligand>
</feature>
<keyword evidence="6 16" id="KW-0547">Nucleotide-binding</keyword>
<evidence type="ECO:0000256" key="16">
    <source>
        <dbReference type="PIRSR" id="PIRSR606539-2"/>
    </source>
</evidence>
<evidence type="ECO:0000259" key="20">
    <source>
        <dbReference type="Pfam" id="PF16209"/>
    </source>
</evidence>
<comment type="cofactor">
    <cofactor evidence="1 17">
        <name>Mg(2+)</name>
        <dbReference type="ChEBI" id="CHEBI:18420"/>
    </cofactor>
</comment>
<evidence type="ECO:0000256" key="15">
    <source>
        <dbReference type="PIRSR" id="PIRSR606539-1"/>
    </source>
</evidence>
<evidence type="ECO:0000256" key="10">
    <source>
        <dbReference type="ARBA" id="ARBA00022967"/>
    </source>
</evidence>
<reference evidence="23" key="3">
    <citation type="journal article" date="2014" name="Nature">
        <title>Elephant shark genome provides unique insights into gnathostome evolution.</title>
        <authorList>
            <consortium name="International Elephant Shark Genome Sequencing Consortium"/>
            <person name="Venkatesh B."/>
            <person name="Lee A.P."/>
            <person name="Ravi V."/>
            <person name="Maurya A.K."/>
            <person name="Lian M.M."/>
            <person name="Swann J.B."/>
            <person name="Ohta Y."/>
            <person name="Flajnik M.F."/>
            <person name="Sutoh Y."/>
            <person name="Kasahara M."/>
            <person name="Hoon S."/>
            <person name="Gangu V."/>
            <person name="Roy S.W."/>
            <person name="Irimia M."/>
            <person name="Korzh V."/>
            <person name="Kondrychyn I."/>
            <person name="Lim Z.W."/>
            <person name="Tay B.H."/>
            <person name="Tohari S."/>
            <person name="Kong K.W."/>
            <person name="Ho S."/>
            <person name="Lorente-Galdos B."/>
            <person name="Quilez J."/>
            <person name="Marques-Bonet T."/>
            <person name="Raney B.J."/>
            <person name="Ingham P.W."/>
            <person name="Tay A."/>
            <person name="Hillier L.W."/>
            <person name="Minx P."/>
            <person name="Boehm T."/>
            <person name="Wilson R.K."/>
            <person name="Brenner S."/>
            <person name="Warren W.C."/>
        </authorList>
    </citation>
    <scope>NUCLEOTIDE SEQUENCE [LARGE SCALE GENOMIC DNA]</scope>
</reference>
<keyword evidence="8 16" id="KW-0067">ATP-binding</keyword>
<dbReference type="SFLD" id="SFLDG00002">
    <property type="entry name" value="C1.7:_P-type_atpase_like"/>
    <property type="match status" value="1"/>
</dbReference>
<feature type="binding site" evidence="16">
    <location>
        <position position="985"/>
    </location>
    <ligand>
        <name>ATP</name>
        <dbReference type="ChEBI" id="CHEBI:30616"/>
    </ligand>
</feature>
<feature type="transmembrane region" description="Helical" evidence="18">
    <location>
        <begin position="1086"/>
        <end position="1110"/>
    </location>
</feature>
<feature type="binding site" evidence="16">
    <location>
        <position position="1014"/>
    </location>
    <ligand>
        <name>ATP</name>
        <dbReference type="ChEBI" id="CHEBI:30616"/>
    </ligand>
</feature>
<dbReference type="InterPro" id="IPR023298">
    <property type="entry name" value="ATPase_P-typ_TM_dom_sf"/>
</dbReference>
<reference evidence="22" key="4">
    <citation type="submission" date="2025-08" db="UniProtKB">
        <authorList>
            <consortium name="Ensembl"/>
        </authorList>
    </citation>
    <scope>IDENTIFICATION</scope>
</reference>
<gene>
    <name evidence="22" type="primary">atp10b</name>
</gene>
<evidence type="ECO:0000256" key="4">
    <source>
        <dbReference type="ARBA" id="ARBA00022692"/>
    </source>
</evidence>
<dbReference type="PROSITE" id="PS00154">
    <property type="entry name" value="ATPASE_E1_E2"/>
    <property type="match status" value="1"/>
</dbReference>
<feature type="binding site" evidence="16">
    <location>
        <position position="877"/>
    </location>
    <ligand>
        <name>ATP</name>
        <dbReference type="ChEBI" id="CHEBI:30616"/>
    </ligand>
</feature>
<keyword evidence="12 18" id="KW-0472">Membrane</keyword>
<feature type="transmembrane region" description="Helical" evidence="18">
    <location>
        <begin position="293"/>
        <end position="322"/>
    </location>
</feature>
<feature type="compositionally biased region" description="Basic and acidic residues" evidence="19">
    <location>
        <begin position="1378"/>
        <end position="1387"/>
    </location>
</feature>
<feature type="binding site" evidence="17">
    <location>
        <position position="1015"/>
    </location>
    <ligand>
        <name>Mg(2+)</name>
        <dbReference type="ChEBI" id="CHEBI:18420"/>
    </ligand>
</feature>
<evidence type="ECO:0000256" key="8">
    <source>
        <dbReference type="ARBA" id="ARBA00022840"/>
    </source>
</evidence>
<evidence type="ECO:0000256" key="9">
    <source>
        <dbReference type="ARBA" id="ARBA00022842"/>
    </source>
</evidence>
<dbReference type="InterPro" id="IPR032631">
    <property type="entry name" value="P-type_ATPase_N"/>
</dbReference>
<dbReference type="GO" id="GO:0000287">
    <property type="term" value="F:magnesium ion binding"/>
    <property type="evidence" value="ECO:0007669"/>
    <property type="project" value="UniProtKB-UniRule"/>
</dbReference>
<comment type="similarity">
    <text evidence="3 18">Belongs to the cation transport ATPase (P-type) (TC 3.A.3) family. Type IV subfamily.</text>
</comment>
<dbReference type="OMA" id="DMMIYQR"/>
<dbReference type="Pfam" id="PF13246">
    <property type="entry name" value="Cation_ATPase"/>
    <property type="match status" value="1"/>
</dbReference>
<reference evidence="23" key="1">
    <citation type="journal article" date="2006" name="Science">
        <title>Ancient noncoding elements conserved in the human genome.</title>
        <authorList>
            <person name="Venkatesh B."/>
            <person name="Kirkness E.F."/>
            <person name="Loh Y.H."/>
            <person name="Halpern A.L."/>
            <person name="Lee A.P."/>
            <person name="Johnson J."/>
            <person name="Dandona N."/>
            <person name="Viswanathan L.D."/>
            <person name="Tay A."/>
            <person name="Venter J.C."/>
            <person name="Strausberg R.L."/>
            <person name="Brenner S."/>
        </authorList>
    </citation>
    <scope>NUCLEOTIDE SEQUENCE [LARGE SCALE GENOMIC DNA]</scope>
</reference>
<dbReference type="SUPFAM" id="SSF56784">
    <property type="entry name" value="HAD-like"/>
    <property type="match status" value="1"/>
</dbReference>
<dbReference type="InterPro" id="IPR018303">
    <property type="entry name" value="ATPase_P-typ_P_site"/>
</dbReference>
<dbReference type="InterPro" id="IPR036412">
    <property type="entry name" value="HAD-like_sf"/>
</dbReference>
<feature type="domain" description="P-type ATPase N-terminal" evidence="20">
    <location>
        <begin position="41"/>
        <end position="97"/>
    </location>
</feature>
<dbReference type="PANTHER" id="PTHR24092">
    <property type="entry name" value="PROBABLE PHOSPHOLIPID-TRANSPORTING ATPASE"/>
    <property type="match status" value="1"/>
</dbReference>